<keyword evidence="3" id="KW-1185">Reference proteome</keyword>
<dbReference type="EMBL" id="JANAWD010000098">
    <property type="protein sequence ID" value="KAJ3487219.1"/>
    <property type="molecule type" value="Genomic_DNA"/>
</dbReference>
<gene>
    <name evidence="2" type="ORF">NLI96_g3683</name>
</gene>
<proteinExistence type="predicted"/>
<comment type="caution">
    <text evidence="2">The sequence shown here is derived from an EMBL/GenBank/DDBJ whole genome shotgun (WGS) entry which is preliminary data.</text>
</comment>
<evidence type="ECO:0000313" key="2">
    <source>
        <dbReference type="EMBL" id="KAJ3487219.1"/>
    </source>
</evidence>
<dbReference type="Proteomes" id="UP001212997">
    <property type="component" value="Unassembled WGS sequence"/>
</dbReference>
<feature type="compositionally biased region" description="Polar residues" evidence="1">
    <location>
        <begin position="1"/>
        <end position="21"/>
    </location>
</feature>
<evidence type="ECO:0000256" key="1">
    <source>
        <dbReference type="SAM" id="MobiDB-lite"/>
    </source>
</evidence>
<dbReference type="AlphaFoldDB" id="A0AAD5V6D3"/>
<reference evidence="2" key="1">
    <citation type="submission" date="2022-07" db="EMBL/GenBank/DDBJ databases">
        <title>Genome Sequence of Physisporinus lineatus.</title>
        <authorList>
            <person name="Buettner E."/>
        </authorList>
    </citation>
    <scope>NUCLEOTIDE SEQUENCE</scope>
    <source>
        <strain evidence="2">VT162</strain>
    </source>
</reference>
<feature type="region of interest" description="Disordered" evidence="1">
    <location>
        <begin position="1"/>
        <end position="25"/>
    </location>
</feature>
<protein>
    <submittedName>
        <fullName evidence="2">Uncharacterized protein</fullName>
    </submittedName>
</protein>
<name>A0AAD5V6D3_9APHY</name>
<sequence>MDTHSSQRPPSNAPSTPSVSSAGPPGLIPAARFDWMLFASRIIQERVDGGSTVHAARASLQGEVLREGIQMLFQNPETQVEMDSFPSLHTLSAVLDAIGPAGSGR</sequence>
<organism evidence="2 3">
    <name type="scientific">Meripilus lineatus</name>
    <dbReference type="NCBI Taxonomy" id="2056292"/>
    <lineage>
        <taxon>Eukaryota</taxon>
        <taxon>Fungi</taxon>
        <taxon>Dikarya</taxon>
        <taxon>Basidiomycota</taxon>
        <taxon>Agaricomycotina</taxon>
        <taxon>Agaricomycetes</taxon>
        <taxon>Polyporales</taxon>
        <taxon>Meripilaceae</taxon>
        <taxon>Meripilus</taxon>
    </lineage>
</organism>
<evidence type="ECO:0000313" key="3">
    <source>
        <dbReference type="Proteomes" id="UP001212997"/>
    </source>
</evidence>
<accession>A0AAD5V6D3</accession>